<evidence type="ECO:0000313" key="1">
    <source>
        <dbReference type="EMBL" id="QVY60222.1"/>
    </source>
</evidence>
<dbReference type="RefSeq" id="WP_066443999.1">
    <property type="nucleotide sequence ID" value="NZ_CANKUS010000016.1"/>
</dbReference>
<dbReference type="Proteomes" id="UP000679247">
    <property type="component" value="Chromosome"/>
</dbReference>
<reference evidence="1 2" key="1">
    <citation type="submission" date="2021-03" db="EMBL/GenBank/DDBJ databases">
        <title>The first data on the complete genome of the tetrodotoxin-producing bacterium.</title>
        <authorList>
            <person name="Melnikova D.I."/>
            <person name="Nijland R."/>
            <person name="Magarlamov T.Y."/>
        </authorList>
    </citation>
    <scope>NUCLEOTIDE SEQUENCE [LARGE SCALE GENOMIC DNA]</scope>
    <source>
        <strain evidence="1 2">1839</strain>
    </source>
</reference>
<dbReference type="SUPFAM" id="SSF140663">
    <property type="entry name" value="TTHA0068-like"/>
    <property type="match status" value="1"/>
</dbReference>
<dbReference type="PANTHER" id="PTHR34796:SF1">
    <property type="entry name" value="EXPRESSED PROTEIN"/>
    <property type="match status" value="1"/>
</dbReference>
<organism evidence="1 2">
    <name type="scientific">Cytobacillus gottheilii</name>
    <dbReference type="NCBI Taxonomy" id="859144"/>
    <lineage>
        <taxon>Bacteria</taxon>
        <taxon>Bacillati</taxon>
        <taxon>Bacillota</taxon>
        <taxon>Bacilli</taxon>
        <taxon>Bacillales</taxon>
        <taxon>Bacillaceae</taxon>
        <taxon>Cytobacillus</taxon>
    </lineage>
</organism>
<dbReference type="InterPro" id="IPR005500">
    <property type="entry name" value="DUF309"/>
</dbReference>
<dbReference type="InterPro" id="IPR023203">
    <property type="entry name" value="TTHA0068_sf"/>
</dbReference>
<keyword evidence="2" id="KW-1185">Reference proteome</keyword>
<name>A0ABX8FAQ2_9BACI</name>
<evidence type="ECO:0000313" key="2">
    <source>
        <dbReference type="Proteomes" id="UP000679247"/>
    </source>
</evidence>
<gene>
    <name evidence="1" type="ORF">J1899_14450</name>
</gene>
<proteinExistence type="predicted"/>
<accession>A0ABX8FAQ2</accession>
<dbReference type="EMBL" id="CP071709">
    <property type="protein sequence ID" value="QVY60222.1"/>
    <property type="molecule type" value="Genomic_DNA"/>
</dbReference>
<protein>
    <submittedName>
        <fullName evidence="1">DUF309 domain-containing protein</fullName>
    </submittedName>
</protein>
<sequence>MYPLEYIKFIVHFHGDRDYFECHEILEEYWKQTEDYHKNSIWVGFILFAVSCYHHRRLNYHGAERTLKKALDIFYNKKEKITGLGLQTNVFLADLQKKYTEIENRQPYESYNMPIKDPVLIQRAMEECTSLGLAWCCASDLTNLDLIHRHSRRDRSEVIAERDAALQNKR</sequence>
<dbReference type="PANTHER" id="PTHR34796">
    <property type="entry name" value="EXPRESSED PROTEIN"/>
    <property type="match status" value="1"/>
</dbReference>
<dbReference type="Pfam" id="PF03745">
    <property type="entry name" value="DUF309"/>
    <property type="match status" value="1"/>
</dbReference>
<dbReference type="Gene3D" id="1.10.3450.10">
    <property type="entry name" value="TTHA0068-like"/>
    <property type="match status" value="1"/>
</dbReference>